<comment type="caution">
    <text evidence="2">The sequence shown here is derived from an EMBL/GenBank/DDBJ whole genome shotgun (WGS) entry which is preliminary data.</text>
</comment>
<feature type="compositionally biased region" description="Low complexity" evidence="1">
    <location>
        <begin position="644"/>
        <end position="654"/>
    </location>
</feature>
<evidence type="ECO:0000313" key="2">
    <source>
        <dbReference type="EMBL" id="KDN38579.1"/>
    </source>
</evidence>
<feature type="region of interest" description="Disordered" evidence="1">
    <location>
        <begin position="581"/>
        <end position="603"/>
    </location>
</feature>
<keyword evidence="3" id="KW-1185">Reference proteome</keyword>
<dbReference type="RefSeq" id="XP_013240751.1">
    <property type="nucleotide sequence ID" value="XM_013385297.1"/>
</dbReference>
<gene>
    <name evidence="2" type="ORF">K437DRAFT_22432</name>
</gene>
<feature type="compositionally biased region" description="Low complexity" evidence="1">
    <location>
        <begin position="17"/>
        <end position="36"/>
    </location>
</feature>
<organism evidence="2 3">
    <name type="scientific">Tilletiaria anomala (strain ATCC 24038 / CBS 436.72 / UBC 951)</name>
    <dbReference type="NCBI Taxonomy" id="1037660"/>
    <lineage>
        <taxon>Eukaryota</taxon>
        <taxon>Fungi</taxon>
        <taxon>Dikarya</taxon>
        <taxon>Basidiomycota</taxon>
        <taxon>Ustilaginomycotina</taxon>
        <taxon>Exobasidiomycetes</taxon>
        <taxon>Georgefischeriales</taxon>
        <taxon>Tilletiariaceae</taxon>
        <taxon>Tilletiaria</taxon>
    </lineage>
</organism>
<name>A0A066VIL9_TILAU</name>
<dbReference type="AlphaFoldDB" id="A0A066VIL9"/>
<dbReference type="InParanoid" id="A0A066VIL9"/>
<feature type="region of interest" description="Disordered" evidence="1">
    <location>
        <begin position="403"/>
        <end position="464"/>
    </location>
</feature>
<feature type="compositionally biased region" description="Low complexity" evidence="1">
    <location>
        <begin position="424"/>
        <end position="454"/>
    </location>
</feature>
<feature type="region of interest" description="Disordered" evidence="1">
    <location>
        <begin position="631"/>
        <end position="714"/>
    </location>
</feature>
<reference evidence="2 3" key="1">
    <citation type="submission" date="2014-05" db="EMBL/GenBank/DDBJ databases">
        <title>Draft genome sequence of a rare smut relative, Tilletiaria anomala UBC 951.</title>
        <authorList>
            <consortium name="DOE Joint Genome Institute"/>
            <person name="Toome M."/>
            <person name="Kuo A."/>
            <person name="Henrissat B."/>
            <person name="Lipzen A."/>
            <person name="Tritt A."/>
            <person name="Yoshinaga Y."/>
            <person name="Zane M."/>
            <person name="Barry K."/>
            <person name="Grigoriev I.V."/>
            <person name="Spatafora J.W."/>
            <person name="Aimea M.C."/>
        </authorList>
    </citation>
    <scope>NUCLEOTIDE SEQUENCE [LARGE SCALE GENOMIC DNA]</scope>
    <source>
        <strain evidence="2 3">UBC 951</strain>
    </source>
</reference>
<dbReference type="Proteomes" id="UP000027361">
    <property type="component" value="Unassembled WGS sequence"/>
</dbReference>
<dbReference type="HOGENOM" id="CLU_376513_0_0_1"/>
<feature type="region of interest" description="Disordered" evidence="1">
    <location>
        <begin position="477"/>
        <end position="518"/>
    </location>
</feature>
<feature type="compositionally biased region" description="Low complexity" evidence="1">
    <location>
        <begin position="667"/>
        <end position="687"/>
    </location>
</feature>
<accession>A0A066VIL9</accession>
<dbReference type="GeneID" id="25262465"/>
<dbReference type="EMBL" id="JMSN01000116">
    <property type="protein sequence ID" value="KDN38579.1"/>
    <property type="molecule type" value="Genomic_DNA"/>
</dbReference>
<proteinExistence type="predicted"/>
<protein>
    <submittedName>
        <fullName evidence="2">Uncharacterized protein</fullName>
    </submittedName>
</protein>
<evidence type="ECO:0000256" key="1">
    <source>
        <dbReference type="SAM" id="MobiDB-lite"/>
    </source>
</evidence>
<feature type="region of interest" description="Disordered" evidence="1">
    <location>
        <begin position="323"/>
        <end position="354"/>
    </location>
</feature>
<evidence type="ECO:0000313" key="3">
    <source>
        <dbReference type="Proteomes" id="UP000027361"/>
    </source>
</evidence>
<feature type="compositionally biased region" description="Low complexity" evidence="1">
    <location>
        <begin position="497"/>
        <end position="510"/>
    </location>
</feature>
<sequence length="737" mass="76129">MLATPAEGSSRRRCRRTSCVDPSSSSLSPSPSSSSRLGRKRRRRLLANSAACDRIANVATVRTPCESACKGTSRTGATRRRAISPAAAAMATALLVASALVQPAHAVSSSLYHVDCQTVNWTIIIDQYDAPFDIIELYVGNPPYLDGSLNPAPPVVKGKNGKSKKVDKDDEDSYGFATNFTASQLGLPSSGPFFIKDFDLDYGRTLKLDAMQPVGFRLYDTNDPASNVTSSGGSSVGGCAVLAANGYAISEVRGNEIMHDFSMCKHVGLPFSVSNNTIDYGGISDSDGSSGAASSINGGRGGLSAVLSSLTMTATATVTDTTGATAAAQTKGGSERLAGPNSGAGTDNNDGSGPGKAATIGTALGSALGALLVARAVYVAYKRYTRSERYRRRKRAAILWEQASEGAGRSSTSSDALERYCDDPASSVAPSPISSASSSSAGAARPGFSGSRSSGSGGNGNGSRCRSVVMLQLDTSPAALTPAMTRGRLERPPPRTALSSASVSSAAGAAPPLMPYSPLTLDEQRELGLLSGGYGSGSASATERWPDNEHELNLHELAMSGPPPEYAASVRSTEVVLSSPVQWTTAPPPPPQQQHGIQASPISPSSAVAPLERTFLTAAYNSPFTWQGPNPFARHAPLPPIPQAAASSSRKAAANVETSEAMLSPFSDRAAAEAATDDAPSASAATNDADDDADASSSEGRSAHNRTPSVAGTTRLFLEAIVNEDNESDFWTPTAED</sequence>
<feature type="region of interest" description="Disordered" evidence="1">
    <location>
        <begin position="1"/>
        <end position="41"/>
    </location>
</feature>